<dbReference type="AlphaFoldDB" id="E3QYS5"/>
<sequence>MAGSSHLNSALAAGLGSARQRGIGTRVNGSRQDALPTLHNFGIDLIDIAEASITGQLAGGLPRNNVVVHIEYCSTPMKTTSFAHPVVGPVISLRGSLGRAGLGRTDIYPVQGLSHLQACH</sequence>
<dbReference type="eggNOG" id="KOG1575">
    <property type="taxonomic scope" value="Eukaryota"/>
</dbReference>
<gene>
    <name evidence="1" type="ORF">GLRG_11157</name>
</gene>
<dbReference type="VEuPathDB" id="FungiDB:GLRG_11157"/>
<name>E3QYS5_COLGM</name>
<organism evidence="2">
    <name type="scientific">Colletotrichum graminicola (strain M1.001 / M2 / FGSC 10212)</name>
    <name type="common">Maize anthracnose fungus</name>
    <name type="synonym">Glomerella graminicola</name>
    <dbReference type="NCBI Taxonomy" id="645133"/>
    <lineage>
        <taxon>Eukaryota</taxon>
        <taxon>Fungi</taxon>
        <taxon>Dikarya</taxon>
        <taxon>Ascomycota</taxon>
        <taxon>Pezizomycotina</taxon>
        <taxon>Sordariomycetes</taxon>
        <taxon>Hypocreomycetidae</taxon>
        <taxon>Glomerellales</taxon>
        <taxon>Glomerellaceae</taxon>
        <taxon>Colletotrichum</taxon>
        <taxon>Colletotrichum graminicola species complex</taxon>
    </lineage>
</organism>
<keyword evidence="2" id="KW-1185">Reference proteome</keyword>
<dbReference type="GeneID" id="24416522"/>
<protein>
    <submittedName>
        <fullName evidence="1">Aldo/keto reductase</fullName>
    </submittedName>
</protein>
<dbReference type="HOGENOM" id="CLU_2049528_0_0_1"/>
<dbReference type="RefSeq" id="XP_008100033.1">
    <property type="nucleotide sequence ID" value="XM_008101842.1"/>
</dbReference>
<evidence type="ECO:0000313" key="2">
    <source>
        <dbReference type="Proteomes" id="UP000008782"/>
    </source>
</evidence>
<evidence type="ECO:0000313" key="1">
    <source>
        <dbReference type="EMBL" id="EFQ36013.1"/>
    </source>
</evidence>
<dbReference type="STRING" id="645133.E3QYS5"/>
<reference evidence="2" key="1">
    <citation type="journal article" date="2012" name="Nat. Genet.">
        <title>Lifestyle transitions in plant pathogenic Colletotrichum fungi deciphered by genome and transcriptome analyses.</title>
        <authorList>
            <person name="O'Connell R.J."/>
            <person name="Thon M.R."/>
            <person name="Hacquard S."/>
            <person name="Amyotte S.G."/>
            <person name="Kleemann J."/>
            <person name="Torres M.F."/>
            <person name="Damm U."/>
            <person name="Buiate E.A."/>
            <person name="Epstein L."/>
            <person name="Alkan N."/>
            <person name="Altmueller J."/>
            <person name="Alvarado-Balderrama L."/>
            <person name="Bauser C.A."/>
            <person name="Becker C."/>
            <person name="Birren B.W."/>
            <person name="Chen Z."/>
            <person name="Choi J."/>
            <person name="Crouch J.A."/>
            <person name="Duvick J.P."/>
            <person name="Farman M.A."/>
            <person name="Gan P."/>
            <person name="Heiman D."/>
            <person name="Henrissat B."/>
            <person name="Howard R.J."/>
            <person name="Kabbage M."/>
            <person name="Koch C."/>
            <person name="Kracher B."/>
            <person name="Kubo Y."/>
            <person name="Law A.D."/>
            <person name="Lebrun M.-H."/>
            <person name="Lee Y.-H."/>
            <person name="Miyara I."/>
            <person name="Moore N."/>
            <person name="Neumann U."/>
            <person name="Nordstroem K."/>
            <person name="Panaccione D.G."/>
            <person name="Panstruga R."/>
            <person name="Place M."/>
            <person name="Proctor R.H."/>
            <person name="Prusky D."/>
            <person name="Rech G."/>
            <person name="Reinhardt R."/>
            <person name="Rollins J.A."/>
            <person name="Rounsley S."/>
            <person name="Schardl C.L."/>
            <person name="Schwartz D.C."/>
            <person name="Shenoy N."/>
            <person name="Shirasu K."/>
            <person name="Sikhakolli U.R."/>
            <person name="Stueber K."/>
            <person name="Sukno S.A."/>
            <person name="Sweigard J.A."/>
            <person name="Takano Y."/>
            <person name="Takahara H."/>
            <person name="Trail F."/>
            <person name="van der Does H.C."/>
            <person name="Voll L.M."/>
            <person name="Will I."/>
            <person name="Young S."/>
            <person name="Zeng Q."/>
            <person name="Zhang J."/>
            <person name="Zhou S."/>
            <person name="Dickman M.B."/>
            <person name="Schulze-Lefert P."/>
            <person name="Ver Loren van Themaat E."/>
            <person name="Ma L.-J."/>
            <person name="Vaillancourt L.J."/>
        </authorList>
    </citation>
    <scope>NUCLEOTIDE SEQUENCE [LARGE SCALE GENOMIC DNA]</scope>
    <source>
        <strain evidence="2">M1.001 / M2 / FGSC 10212</strain>
    </source>
</reference>
<proteinExistence type="predicted"/>
<dbReference type="Proteomes" id="UP000008782">
    <property type="component" value="Unassembled WGS sequence"/>
</dbReference>
<dbReference type="EMBL" id="GG697406">
    <property type="protein sequence ID" value="EFQ36013.1"/>
    <property type="molecule type" value="Genomic_DNA"/>
</dbReference>
<accession>E3QYS5</accession>